<dbReference type="EMBL" id="AALSOQ010000017">
    <property type="protein sequence ID" value="EDC9468118.1"/>
    <property type="molecule type" value="Genomic_DNA"/>
</dbReference>
<dbReference type="EMBL" id="DAAGXT010000017">
    <property type="protein sequence ID" value="HAB5023244.1"/>
    <property type="molecule type" value="Genomic_DNA"/>
</dbReference>
<evidence type="ECO:0000313" key="16">
    <source>
        <dbReference type="EMBL" id="HAB2371884.1"/>
    </source>
</evidence>
<sequence length="207" mass="23081">MNAGVFTNPDLLEYWNVFRGGNKKQLTLTEVLSMGIHVKCFDVIPKAIDSIHWTDGLGEVTLGGTLYVPFPDLITDSLPSFTEEKQITNTNINFKISNVSNTTRILALGGAFKDAKVNIYLAILNPATGDVLDYDLMYSGFIDYIEAEADPMNEKNELTVQLNSVYKQLDLQTRTLCANSVYQSYFPGDQIMSLLGVVNSGQTWKYK</sequence>
<reference evidence="4" key="7">
    <citation type="submission" date="2018-07" db="EMBL/GenBank/DDBJ databases">
        <authorList>
            <person name="Ashton P.M."/>
            <person name="Dallman T."/>
            <person name="Nair S."/>
            <person name="De Pinna E."/>
            <person name="Peters T."/>
            <person name="Grant K."/>
        </authorList>
    </citation>
    <scope>NUCLEOTIDE SEQUENCE</scope>
    <source>
        <strain evidence="4">152447</strain>
        <strain evidence="1">208936</strain>
        <strain evidence="3">250819</strain>
        <strain evidence="10">369915</strain>
        <strain evidence="2">428140</strain>
    </source>
</reference>
<evidence type="ECO:0000313" key="3">
    <source>
        <dbReference type="EMBL" id="EBU7986400.1"/>
    </source>
</evidence>
<dbReference type="EMBL" id="AAGQWK010000019">
    <property type="protein sequence ID" value="EBR0143508.1"/>
    <property type="molecule type" value="Genomic_DNA"/>
</dbReference>
<evidence type="ECO:0000313" key="17">
    <source>
        <dbReference type="EMBL" id="HAB2426451.1"/>
    </source>
</evidence>
<dbReference type="EMBL" id="DAASRO010000016">
    <property type="protein sequence ID" value="HAE6730402.1"/>
    <property type="molecule type" value="Genomic_DNA"/>
</dbReference>
<reference evidence="23" key="3">
    <citation type="submission" date="2018-07" db="EMBL/GenBank/DDBJ databases">
        <authorList>
            <consortium name="NCBI Pathogen Detection Project"/>
        </authorList>
    </citation>
    <scope>NUCLEOTIDE SEQUENCE</scope>
    <source>
        <strain evidence="23">13-0431</strain>
        <strain evidence="12">Salmonella enterica</strain>
    </source>
</reference>
<evidence type="ECO:0000313" key="11">
    <source>
        <dbReference type="EMBL" id="EDH7244589.1"/>
    </source>
</evidence>
<dbReference type="EMBL" id="AAKRAK010000018">
    <property type="protein sequence ID" value="ECU7934326.1"/>
    <property type="molecule type" value="Genomic_DNA"/>
</dbReference>
<evidence type="ECO:0000313" key="8">
    <source>
        <dbReference type="EMBL" id="EDC9468118.1"/>
    </source>
</evidence>
<evidence type="ECO:0000313" key="2">
    <source>
        <dbReference type="EMBL" id="EBR0143508.1"/>
    </source>
</evidence>
<evidence type="ECO:0000313" key="4">
    <source>
        <dbReference type="EMBL" id="EBY0576670.1"/>
    </source>
</evidence>
<dbReference type="EMBL" id="DAAHHO010000015">
    <property type="protein sequence ID" value="HAB6238638.1"/>
    <property type="molecule type" value="Genomic_DNA"/>
</dbReference>
<dbReference type="EMBL" id="DAAFUE010000014">
    <property type="protein sequence ID" value="HAB1572431.1"/>
    <property type="molecule type" value="Genomic_DNA"/>
</dbReference>
<dbReference type="EMBL" id="DAAQWY010000017">
    <property type="protein sequence ID" value="HAE1220564.1"/>
    <property type="molecule type" value="Genomic_DNA"/>
</dbReference>
<reference evidence="6" key="6">
    <citation type="submission" date="2018-07" db="EMBL/GenBank/DDBJ databases">
        <authorList>
            <consortium name="NARMS: The National Antimicrobial Resistance Monitoring System"/>
        </authorList>
    </citation>
    <scope>NUCLEOTIDE SEQUENCE</scope>
    <source>
        <strain evidence="6">CVM N57313F</strain>
        <strain evidence="7">FSIS1607168</strain>
    </source>
</reference>
<reference evidence="8" key="4">
    <citation type="submission" date="2018-07" db="EMBL/GenBank/DDBJ databases">
        <authorList>
            <consortium name="GenomeTrakr network: Whole genome sequencing for foodborne pathogen traceback"/>
        </authorList>
    </citation>
    <scope>NUCLEOTIDE SEQUENCE</scope>
    <source>
        <strain evidence="8">ADRDL-16-8871</strain>
        <strain evidence="5">FSIS21923161</strain>
    </source>
</reference>
<dbReference type="EMBL" id="DAAGBW010000014">
    <property type="protein sequence ID" value="HAB2426451.1"/>
    <property type="molecule type" value="Genomic_DNA"/>
</dbReference>
<dbReference type="Proteomes" id="UP000245147">
    <property type="component" value="Unassembled WGS sequence"/>
</dbReference>
<dbReference type="AlphaFoldDB" id="A0A2T9HX21"/>
<dbReference type="EMBL" id="AAHMZR010000023">
    <property type="protein sequence ID" value="EBY0576670.1"/>
    <property type="molecule type" value="Genomic_DNA"/>
</dbReference>
<gene>
    <name evidence="6" type="ORF">A3Z75_15725</name>
    <name evidence="9" type="ORF">B7643_16970</name>
    <name evidence="7" type="ORF">BEI99_21330</name>
    <name evidence="8" type="ORF">BH418_15590</name>
    <name evidence="24" type="ORF">C4792_21205</name>
    <name evidence="10" type="ORF">CB381_18155</name>
    <name evidence="11" type="ORF">CBN47_06060</name>
    <name evidence="1" type="ORF">DKS77_14105</name>
    <name evidence="3" type="ORF">DLB38_16845</name>
    <name evidence="2" type="ORF">DNV88_18325</name>
    <name evidence="4" type="ORF">DUR08_17155</name>
    <name evidence="5" type="ORF">EPK73_14495</name>
    <name evidence="22" type="ORF">G2913_20870</name>
    <name evidence="23" type="ORF">G4K93_004289</name>
    <name evidence="18" type="ORF">GB020_20660</name>
    <name evidence="17" type="ORF">GB182_20930</name>
    <name evidence="20" type="ORF">GB352_20625</name>
    <name evidence="16" type="ORF">GB356_20925</name>
    <name evidence="21" type="ORF">GB394_20965</name>
    <name evidence="15" type="ORF">GB613_18485</name>
    <name evidence="19" type="ORF">GBS17_20930</name>
    <name evidence="12" type="ORF">GBX08_20960</name>
    <name evidence="13" type="ORF">GBY12_20640</name>
    <name evidence="14" type="ORF">GBY78_20965</name>
</gene>
<evidence type="ECO:0000313" key="19">
    <source>
        <dbReference type="EMBL" id="HAB5771394.1"/>
    </source>
</evidence>
<name>A0A2T9HX21_SALET</name>
<dbReference type="EMBL" id="AAMIHC010000022">
    <property type="protein sequence ID" value="EDH6341821.1"/>
    <property type="molecule type" value="Genomic_DNA"/>
</dbReference>
<evidence type="ECO:0000313" key="25">
    <source>
        <dbReference type="Proteomes" id="UP000245147"/>
    </source>
</evidence>
<comment type="caution">
    <text evidence="24">The sequence shown here is derived from an EMBL/GenBank/DDBJ whole genome shotgun (WGS) entry which is preliminary data.</text>
</comment>
<evidence type="ECO:0000313" key="23">
    <source>
        <dbReference type="EMBL" id="HAE6730402.1"/>
    </source>
</evidence>
<evidence type="ECO:0000313" key="7">
    <source>
        <dbReference type="EMBL" id="ECU7934326.1"/>
    </source>
</evidence>
<accession>A0A2T9HX21</accession>
<evidence type="ECO:0000313" key="9">
    <source>
        <dbReference type="EMBL" id="EDG5798374.1"/>
    </source>
</evidence>
<evidence type="ECO:0000313" key="18">
    <source>
        <dbReference type="EMBL" id="HAB5023244.1"/>
    </source>
</evidence>
<evidence type="ECO:0000313" key="14">
    <source>
        <dbReference type="EMBL" id="HAB1884736.1"/>
    </source>
</evidence>
<proteinExistence type="predicted"/>
<evidence type="ECO:0000313" key="6">
    <source>
        <dbReference type="EMBL" id="ECT6084938.1"/>
    </source>
</evidence>
<evidence type="ECO:0000313" key="5">
    <source>
        <dbReference type="EMBL" id="ECA7463487.1"/>
    </source>
</evidence>
<dbReference type="EMBL" id="AAMIOU010000008">
    <property type="protein sequence ID" value="EDH7244589.1"/>
    <property type="molecule type" value="Genomic_DNA"/>
</dbReference>
<dbReference type="EMBL" id="DAAFYT010000056">
    <property type="protein sequence ID" value="HAB2060618.1"/>
    <property type="molecule type" value="Genomic_DNA"/>
</dbReference>
<dbReference type="EMBL" id="AAMEQR010000012">
    <property type="protein sequence ID" value="EDG5798374.1"/>
    <property type="molecule type" value="Genomic_DNA"/>
</dbReference>
<dbReference type="EMBL" id="QDOG01000015">
    <property type="protein sequence ID" value="PVL89277.1"/>
    <property type="molecule type" value="Genomic_DNA"/>
</dbReference>
<dbReference type="EMBL" id="DAAFXG010000016">
    <property type="protein sequence ID" value="HAB1884736.1"/>
    <property type="molecule type" value="Genomic_DNA"/>
</dbReference>
<dbReference type="EMBL" id="AAHVIS010000020">
    <property type="protein sequence ID" value="ECA7463487.1"/>
    <property type="molecule type" value="Genomic_DNA"/>
</dbReference>
<evidence type="ECO:0000313" key="1">
    <source>
        <dbReference type="EMBL" id="EBQ8901903.1"/>
    </source>
</evidence>
<dbReference type="EMBL" id="DAAGBK010000014">
    <property type="protein sequence ID" value="HAB2371884.1"/>
    <property type="molecule type" value="Genomic_DNA"/>
</dbReference>
<protein>
    <submittedName>
        <fullName evidence="24">DUF2163 domain-containing protein</fullName>
    </submittedName>
</protein>
<evidence type="ECO:0000313" key="22">
    <source>
        <dbReference type="EMBL" id="HAE1220564.1"/>
    </source>
</evidence>
<evidence type="ECO:0000313" key="12">
    <source>
        <dbReference type="EMBL" id="HAB1572431.1"/>
    </source>
</evidence>
<reference evidence="24 25" key="2">
    <citation type="submission" date="2018-04" db="EMBL/GenBank/DDBJ databases">
        <title>Serotype diversity and antimicrobial resistance among Salmonella enterica isolated from patients at an equine referral hospital.</title>
        <authorList>
            <person name="Leon I.M."/>
            <person name="Lawhon S.D."/>
            <person name="Norman K.N."/>
            <person name="Threadgill D.S."/>
            <person name="Ohta N."/>
            <person name="Vinasco J."/>
            <person name="Scott H.M."/>
        </authorList>
    </citation>
    <scope>NUCLEOTIDE SEQUENCE [LARGE SCALE GENOMIC DNA]</scope>
    <source>
        <strain evidence="24 25">167</strain>
    </source>
</reference>
<reference evidence="9" key="5">
    <citation type="submission" date="2018-07" db="EMBL/GenBank/DDBJ databases">
        <authorList>
            <consortium name="PulseNet: The National Subtyping Network for Foodborne Disease Surveillance"/>
            <person name="Tarr C.L."/>
            <person name="Trees E."/>
            <person name="Katz L.S."/>
            <person name="Carleton-Romer H.A."/>
            <person name="Stroika S."/>
            <person name="Kucerova Z."/>
            <person name="Roache K.F."/>
            <person name="Sabol A.L."/>
            <person name="Besser J."/>
            <person name="Gerner-Smidt P."/>
        </authorList>
    </citation>
    <scope>NUCLEOTIDE SEQUENCE</scope>
    <source>
        <strain evidence="9">PNUSAS011364</strain>
        <strain evidence="11">PNUSAS013764</strain>
    </source>
</reference>
<evidence type="ECO:0000313" key="10">
    <source>
        <dbReference type="EMBL" id="EDH6341821.1"/>
    </source>
</evidence>
<dbReference type="EMBL" id="DAAHFX010000017">
    <property type="protein sequence ID" value="HAB5941831.1"/>
    <property type="molecule type" value="Genomic_DNA"/>
</dbReference>
<evidence type="ECO:0000313" key="20">
    <source>
        <dbReference type="EMBL" id="HAB5941831.1"/>
    </source>
</evidence>
<dbReference type="EMBL" id="AAHDEP010000030">
    <property type="protein sequence ID" value="EBU7986400.1"/>
    <property type="molecule type" value="Genomic_DNA"/>
</dbReference>
<evidence type="ECO:0000313" key="15">
    <source>
        <dbReference type="EMBL" id="HAB2060618.1"/>
    </source>
</evidence>
<dbReference type="RefSeq" id="WP_000991131.1">
    <property type="nucleotide sequence ID" value="NZ_JADDHT010000017.1"/>
</dbReference>
<evidence type="ECO:0000313" key="24">
    <source>
        <dbReference type="EMBL" id="PVL89277.1"/>
    </source>
</evidence>
<dbReference type="EMBL" id="DAAHEN010000017">
    <property type="protein sequence ID" value="HAB5771394.1"/>
    <property type="molecule type" value="Genomic_DNA"/>
</dbReference>
<organism evidence="24 25">
    <name type="scientific">Salmonella enterica subsp. enterica serovar Agona</name>
    <dbReference type="NCBI Taxonomy" id="58095"/>
    <lineage>
        <taxon>Bacteria</taxon>
        <taxon>Pseudomonadati</taxon>
        <taxon>Pseudomonadota</taxon>
        <taxon>Gammaproteobacteria</taxon>
        <taxon>Enterobacterales</taxon>
        <taxon>Enterobacteriaceae</taxon>
        <taxon>Salmonella</taxon>
    </lineage>
</organism>
<evidence type="ECO:0000313" key="13">
    <source>
        <dbReference type="EMBL" id="HAB1804648.1"/>
    </source>
</evidence>
<dbReference type="Proteomes" id="UP000839928">
    <property type="component" value="Unassembled WGS sequence"/>
</dbReference>
<dbReference type="EMBL" id="AAKNHU010000019">
    <property type="protein sequence ID" value="ECT6084938.1"/>
    <property type="molecule type" value="Genomic_DNA"/>
</dbReference>
<dbReference type="EMBL" id="DAAFWP010000016">
    <property type="protein sequence ID" value="HAB1804648.1"/>
    <property type="molecule type" value="Genomic_DNA"/>
</dbReference>
<reference evidence="12" key="1">
    <citation type="journal article" date="2018" name="Genome Biol.">
        <title>SKESA: strategic k-mer extension for scrupulous assemblies.</title>
        <authorList>
            <person name="Souvorov A."/>
            <person name="Agarwala R."/>
            <person name="Lipman D.J."/>
        </authorList>
    </citation>
    <scope>NUCLEOTIDE SEQUENCE</scope>
    <source>
        <strain evidence="23">13-0431</strain>
        <strain evidence="12">Salmonella enterica</strain>
    </source>
</reference>
<dbReference type="EMBL" id="AAGQKS010000020">
    <property type="protein sequence ID" value="EBQ8901903.1"/>
    <property type="molecule type" value="Genomic_DNA"/>
</dbReference>
<evidence type="ECO:0000313" key="21">
    <source>
        <dbReference type="EMBL" id="HAB6238638.1"/>
    </source>
</evidence>